<dbReference type="SUPFAM" id="SSF52343">
    <property type="entry name" value="Ferredoxin reductase-like, C-terminal NADP-linked domain"/>
    <property type="match status" value="1"/>
</dbReference>
<protein>
    <recommendedName>
        <fullName evidence="1">FAD-binding FR-type domain-containing protein</fullName>
    </recommendedName>
</protein>
<evidence type="ECO:0000313" key="3">
    <source>
        <dbReference type="Proteomes" id="UP000052052"/>
    </source>
</evidence>
<reference evidence="2 3" key="1">
    <citation type="submission" date="2015-05" db="EMBL/GenBank/DDBJ databases">
        <title>Genome sequencing and analysis of members of genus Stenotrophomonas.</title>
        <authorList>
            <person name="Patil P.P."/>
            <person name="Midha S."/>
            <person name="Patil P.B."/>
        </authorList>
    </citation>
    <scope>NUCLEOTIDE SEQUENCE [LARGE SCALE GENOMIC DNA]</scope>
    <source>
        <strain evidence="2 3">DSM 21858</strain>
    </source>
</reference>
<dbReference type="EMBL" id="LDJL01000011">
    <property type="protein sequence ID" value="KRG69024.1"/>
    <property type="molecule type" value="Genomic_DNA"/>
</dbReference>
<accession>A0A0R0CHS5</accession>
<dbReference type="Proteomes" id="UP000052052">
    <property type="component" value="Unassembled WGS sequence"/>
</dbReference>
<dbReference type="Gene3D" id="2.40.30.10">
    <property type="entry name" value="Translation factors"/>
    <property type="match status" value="1"/>
</dbReference>
<dbReference type="PANTHER" id="PTHR47354:SF5">
    <property type="entry name" value="PROTEIN RFBI"/>
    <property type="match status" value="1"/>
</dbReference>
<sequence>MAVSAGQTDRWQSARILQLQPLTGNILRVRLQLQQPRQARAGQHVDIRLTADDGYQAQRSYSLLSPPGDDDVIELGVERITDGEVSGWLHDIAEVGDEVELLGPIGGHFVWDAQHPTPALLIGGGSGVVPLLSIAAHHHAQHGNTAMTLVAASRLRSEVVLAPSLQTWAQANPQFRYQLALSRETVVSEPHQQAGHIDLALLAGAIEAMAVAKDQLICYLCGSNRFVEAMVPLLRQLGINDSAIRTERFGDAVS</sequence>
<dbReference type="Pfam" id="PF00970">
    <property type="entry name" value="FAD_binding_6"/>
    <property type="match status" value="1"/>
</dbReference>
<dbReference type="AlphaFoldDB" id="A0A0R0CHS5"/>
<dbReference type="PANTHER" id="PTHR47354">
    <property type="entry name" value="NADH OXIDOREDUCTASE HCR"/>
    <property type="match status" value="1"/>
</dbReference>
<keyword evidence="3" id="KW-1185">Reference proteome</keyword>
<dbReference type="OrthoDB" id="9806195at2"/>
<dbReference type="InterPro" id="IPR017938">
    <property type="entry name" value="Riboflavin_synthase-like_b-brl"/>
</dbReference>
<dbReference type="InterPro" id="IPR001433">
    <property type="entry name" value="OxRdtase_FAD/NAD-bd"/>
</dbReference>
<name>A0A0R0CHS5_9GAMM</name>
<dbReference type="InterPro" id="IPR017927">
    <property type="entry name" value="FAD-bd_FR_type"/>
</dbReference>
<evidence type="ECO:0000313" key="2">
    <source>
        <dbReference type="EMBL" id="KRG69024.1"/>
    </source>
</evidence>
<feature type="domain" description="FAD-binding FR-type" evidence="1">
    <location>
        <begin position="9"/>
        <end position="111"/>
    </location>
</feature>
<dbReference type="PATRIC" id="fig|344882.3.peg.633"/>
<dbReference type="InterPro" id="IPR039261">
    <property type="entry name" value="FNR_nucleotide-bd"/>
</dbReference>
<dbReference type="InterPro" id="IPR008333">
    <property type="entry name" value="Cbr1-like_FAD-bd_dom"/>
</dbReference>
<comment type="caution">
    <text evidence="2">The sequence shown here is derived from an EMBL/GenBank/DDBJ whole genome shotgun (WGS) entry which is preliminary data.</text>
</comment>
<dbReference type="Pfam" id="PF00175">
    <property type="entry name" value="NAD_binding_1"/>
    <property type="match status" value="1"/>
</dbReference>
<evidence type="ECO:0000259" key="1">
    <source>
        <dbReference type="PROSITE" id="PS51384"/>
    </source>
</evidence>
<dbReference type="InterPro" id="IPR050415">
    <property type="entry name" value="MRET"/>
</dbReference>
<dbReference type="GO" id="GO:0016491">
    <property type="term" value="F:oxidoreductase activity"/>
    <property type="evidence" value="ECO:0007669"/>
    <property type="project" value="InterPro"/>
</dbReference>
<organism evidence="2 3">
    <name type="scientific">Pseudoxanthomonas dokdonensis</name>
    <dbReference type="NCBI Taxonomy" id="344882"/>
    <lineage>
        <taxon>Bacteria</taxon>
        <taxon>Pseudomonadati</taxon>
        <taxon>Pseudomonadota</taxon>
        <taxon>Gammaproteobacteria</taxon>
        <taxon>Lysobacterales</taxon>
        <taxon>Lysobacteraceae</taxon>
        <taxon>Pseudoxanthomonas</taxon>
    </lineage>
</organism>
<dbReference type="RefSeq" id="WP_057659066.1">
    <property type="nucleotide sequence ID" value="NZ_LDJL01000011.1"/>
</dbReference>
<dbReference type="SUPFAM" id="SSF63380">
    <property type="entry name" value="Riboflavin synthase domain-like"/>
    <property type="match status" value="1"/>
</dbReference>
<gene>
    <name evidence="2" type="ORF">ABB29_11340</name>
</gene>
<proteinExistence type="predicted"/>
<dbReference type="STRING" id="344882.ABB29_11340"/>
<dbReference type="Gene3D" id="3.40.50.80">
    <property type="entry name" value="Nucleotide-binding domain of ferredoxin-NADP reductase (FNR) module"/>
    <property type="match status" value="1"/>
</dbReference>
<dbReference type="PROSITE" id="PS51384">
    <property type="entry name" value="FAD_FR"/>
    <property type="match status" value="1"/>
</dbReference>